<protein>
    <recommendedName>
        <fullName evidence="2">Ribbon-helix-helix protein CopG domain-containing protein</fullName>
    </recommendedName>
</protein>
<organism evidence="1">
    <name type="scientific">hydrothermal vent metagenome</name>
    <dbReference type="NCBI Taxonomy" id="652676"/>
    <lineage>
        <taxon>unclassified sequences</taxon>
        <taxon>metagenomes</taxon>
        <taxon>ecological metagenomes</taxon>
    </lineage>
</organism>
<dbReference type="AlphaFoldDB" id="A0A3B0SYQ9"/>
<gene>
    <name evidence="1" type="ORF">MNBD_ACTINO02-1129</name>
</gene>
<evidence type="ECO:0008006" key="2">
    <source>
        <dbReference type="Google" id="ProtNLM"/>
    </source>
</evidence>
<reference evidence="1" key="1">
    <citation type="submission" date="2018-06" db="EMBL/GenBank/DDBJ databases">
        <authorList>
            <person name="Zhirakovskaya E."/>
        </authorList>
    </citation>
    <scope>NUCLEOTIDE SEQUENCE</scope>
</reference>
<evidence type="ECO:0000313" key="1">
    <source>
        <dbReference type="EMBL" id="VAW07352.1"/>
    </source>
</evidence>
<accession>A0A3B0SYQ9</accession>
<sequence length="75" mass="8278">MSTTTVRLSDDDEQILDRLAPEFGGRSGAIRRALRHLAADMDRRDALDSFLESWNAQAGPVDEQAVAAMAERYGL</sequence>
<dbReference type="EMBL" id="UOEK01000398">
    <property type="protein sequence ID" value="VAW07352.1"/>
    <property type="molecule type" value="Genomic_DNA"/>
</dbReference>
<name>A0A3B0SYQ9_9ZZZZ</name>
<proteinExistence type="predicted"/>